<dbReference type="InterPro" id="IPR007373">
    <property type="entry name" value="Thiamin_PyroPKinase_B1-bd"/>
</dbReference>
<dbReference type="Gene3D" id="3.40.50.10240">
    <property type="entry name" value="Thiamin pyrophosphokinase, catalytic domain"/>
    <property type="match status" value="1"/>
</dbReference>
<proteinExistence type="predicted"/>
<name>A0A426U7E1_9CHLR</name>
<dbReference type="SUPFAM" id="SSF63862">
    <property type="entry name" value="Thiamin pyrophosphokinase, substrate-binding domain"/>
    <property type="match status" value="1"/>
</dbReference>
<gene>
    <name evidence="7" type="ORF">EI684_03755</name>
</gene>
<evidence type="ECO:0000313" key="8">
    <source>
        <dbReference type="Proteomes" id="UP000280307"/>
    </source>
</evidence>
<accession>A0A426U7E1</accession>
<evidence type="ECO:0000313" key="7">
    <source>
        <dbReference type="EMBL" id="RRR75976.1"/>
    </source>
</evidence>
<keyword evidence="2" id="KW-0547">Nucleotide-binding</keyword>
<dbReference type="GO" id="GO:0009229">
    <property type="term" value="P:thiamine diphosphate biosynthetic process"/>
    <property type="evidence" value="ECO:0007669"/>
    <property type="project" value="InterPro"/>
</dbReference>
<dbReference type="GO" id="GO:0016301">
    <property type="term" value="F:kinase activity"/>
    <property type="evidence" value="ECO:0007669"/>
    <property type="project" value="UniProtKB-KW"/>
</dbReference>
<comment type="caution">
    <text evidence="7">The sequence shown here is derived from an EMBL/GenBank/DDBJ whole genome shotgun (WGS) entry which is preliminary data.</text>
</comment>
<evidence type="ECO:0000256" key="3">
    <source>
        <dbReference type="ARBA" id="ARBA00022777"/>
    </source>
</evidence>
<dbReference type="SMART" id="SM00983">
    <property type="entry name" value="TPK_B1_binding"/>
    <property type="match status" value="1"/>
</dbReference>
<organism evidence="7 8">
    <name type="scientific">Candidatus Viridilinea halotolerans</name>
    <dbReference type="NCBI Taxonomy" id="2491704"/>
    <lineage>
        <taxon>Bacteria</taxon>
        <taxon>Bacillati</taxon>
        <taxon>Chloroflexota</taxon>
        <taxon>Chloroflexia</taxon>
        <taxon>Chloroflexales</taxon>
        <taxon>Chloroflexineae</taxon>
        <taxon>Oscillochloridaceae</taxon>
        <taxon>Candidatus Viridilinea</taxon>
    </lineage>
</organism>
<evidence type="ECO:0000259" key="6">
    <source>
        <dbReference type="SMART" id="SM00983"/>
    </source>
</evidence>
<dbReference type="InterPro" id="IPR007371">
    <property type="entry name" value="TPK_catalytic"/>
</dbReference>
<evidence type="ECO:0000256" key="5">
    <source>
        <dbReference type="NCBIfam" id="TIGR01378"/>
    </source>
</evidence>
<feature type="domain" description="Thiamin pyrophosphokinase thiamin-binding" evidence="6">
    <location>
        <begin position="146"/>
        <end position="205"/>
    </location>
</feature>
<keyword evidence="3 7" id="KW-0418">Kinase</keyword>
<dbReference type="GO" id="GO:0004788">
    <property type="term" value="F:thiamine diphosphokinase activity"/>
    <property type="evidence" value="ECO:0007669"/>
    <property type="project" value="UniProtKB-UniRule"/>
</dbReference>
<dbReference type="NCBIfam" id="TIGR01378">
    <property type="entry name" value="thi_PPkinase"/>
    <property type="match status" value="1"/>
</dbReference>
<evidence type="ECO:0000256" key="1">
    <source>
        <dbReference type="ARBA" id="ARBA00022679"/>
    </source>
</evidence>
<dbReference type="Pfam" id="PF04265">
    <property type="entry name" value="TPK_B1_binding"/>
    <property type="match status" value="1"/>
</dbReference>
<dbReference type="Proteomes" id="UP000280307">
    <property type="component" value="Unassembled WGS sequence"/>
</dbReference>
<evidence type="ECO:0000256" key="4">
    <source>
        <dbReference type="ARBA" id="ARBA00022840"/>
    </source>
</evidence>
<dbReference type="InterPro" id="IPR006282">
    <property type="entry name" value="Thi_PPkinase"/>
</dbReference>
<protein>
    <recommendedName>
        <fullName evidence="5">Thiamine diphosphokinase</fullName>
        <ecNumber evidence="5">2.7.6.2</ecNumber>
    </recommendedName>
</protein>
<dbReference type="PANTHER" id="PTHR41299">
    <property type="entry name" value="THIAMINE PYROPHOSPHOKINASE"/>
    <property type="match status" value="1"/>
</dbReference>
<evidence type="ECO:0000256" key="2">
    <source>
        <dbReference type="ARBA" id="ARBA00022741"/>
    </source>
</evidence>
<dbReference type="GO" id="GO:0005524">
    <property type="term" value="F:ATP binding"/>
    <property type="evidence" value="ECO:0007669"/>
    <property type="project" value="UniProtKB-KW"/>
</dbReference>
<dbReference type="EC" id="2.7.6.2" evidence="5"/>
<keyword evidence="1 7" id="KW-0808">Transferase</keyword>
<keyword evidence="4" id="KW-0067">ATP-binding</keyword>
<dbReference type="GO" id="GO:0006772">
    <property type="term" value="P:thiamine metabolic process"/>
    <property type="evidence" value="ECO:0007669"/>
    <property type="project" value="UniProtKB-UniRule"/>
</dbReference>
<reference evidence="7 8" key="1">
    <citation type="submission" date="2018-12" db="EMBL/GenBank/DDBJ databases">
        <title>Genome Sequence of Candidatus Viridilinea halotolerans isolated from saline sulfide-rich spring.</title>
        <authorList>
            <person name="Grouzdev D.S."/>
            <person name="Burganskaya E.I."/>
            <person name="Krutkina M.S."/>
            <person name="Sukhacheva M.V."/>
            <person name="Gorlenko V.M."/>
        </authorList>
    </citation>
    <scope>NUCLEOTIDE SEQUENCE [LARGE SCALE GENOMIC DNA]</scope>
    <source>
        <strain evidence="7">Chok-6</strain>
    </source>
</reference>
<dbReference type="PANTHER" id="PTHR41299:SF1">
    <property type="entry name" value="THIAMINE PYROPHOSPHOKINASE"/>
    <property type="match status" value="1"/>
</dbReference>
<sequence length="213" mass="22611">MKTFIIANAPDFDLEPFRIHLTQADLVIAADGGGNALYAAGMTPHFVIGDHDSLMPAAAEAFAAAGVALVRYPTAKDETDLELALLAAVERGAQQIDILGAFGGRWDQTLANVSLLAMPELRERQVRLLAAEQEAYLAHSATPIAGALNDIVSLLPLAGSARGITTHGLRYPLHNAELHFERSRGISNQICDLPAHVAVAEGILLVVHQGIIT</sequence>
<dbReference type="InterPro" id="IPR053149">
    <property type="entry name" value="TPK"/>
</dbReference>
<dbReference type="InterPro" id="IPR036371">
    <property type="entry name" value="TPK_B1-bd_sf"/>
</dbReference>
<dbReference type="CDD" id="cd07995">
    <property type="entry name" value="TPK"/>
    <property type="match status" value="1"/>
</dbReference>
<dbReference type="GO" id="GO:0030975">
    <property type="term" value="F:thiamine binding"/>
    <property type="evidence" value="ECO:0007669"/>
    <property type="project" value="InterPro"/>
</dbReference>
<dbReference type="AlphaFoldDB" id="A0A426U7E1"/>
<dbReference type="EMBL" id="RSAS01000148">
    <property type="protein sequence ID" value="RRR75976.1"/>
    <property type="molecule type" value="Genomic_DNA"/>
</dbReference>
<dbReference type="SUPFAM" id="SSF63999">
    <property type="entry name" value="Thiamin pyrophosphokinase, catalytic domain"/>
    <property type="match status" value="1"/>
</dbReference>
<dbReference type="InterPro" id="IPR036759">
    <property type="entry name" value="TPK_catalytic_sf"/>
</dbReference>
<dbReference type="Pfam" id="PF04263">
    <property type="entry name" value="TPK_catalytic"/>
    <property type="match status" value="1"/>
</dbReference>